<reference evidence="2" key="1">
    <citation type="submission" date="2022-08" db="EMBL/GenBank/DDBJ databases">
        <authorList>
            <person name="Gutierrez-Valencia J."/>
        </authorList>
    </citation>
    <scope>NUCLEOTIDE SEQUENCE</scope>
</reference>
<feature type="non-terminal residue" evidence="2">
    <location>
        <position position="1"/>
    </location>
</feature>
<name>A0AAV0HWS7_9ROSI</name>
<feature type="compositionally biased region" description="Acidic residues" evidence="1">
    <location>
        <begin position="78"/>
        <end position="87"/>
    </location>
</feature>
<feature type="region of interest" description="Disordered" evidence="1">
    <location>
        <begin position="37"/>
        <end position="87"/>
    </location>
</feature>
<protein>
    <submittedName>
        <fullName evidence="2">Uncharacterized protein</fullName>
    </submittedName>
</protein>
<evidence type="ECO:0000313" key="3">
    <source>
        <dbReference type="Proteomes" id="UP001154282"/>
    </source>
</evidence>
<comment type="caution">
    <text evidence="2">The sequence shown here is derived from an EMBL/GenBank/DDBJ whole genome shotgun (WGS) entry which is preliminary data.</text>
</comment>
<gene>
    <name evidence="2" type="ORF">LITE_LOCUS6392</name>
</gene>
<sequence>GVKEIELVGIQSLSSALEFQSVSSSIVTGLISDDGEPASEIVKGVSNGDGNEDLNSEGGGDSFTRGRLIRNQRLESPIENDESTGAG</sequence>
<dbReference type="EMBL" id="CAMGYJ010000003">
    <property type="protein sequence ID" value="CAI0389699.1"/>
    <property type="molecule type" value="Genomic_DNA"/>
</dbReference>
<evidence type="ECO:0000256" key="1">
    <source>
        <dbReference type="SAM" id="MobiDB-lite"/>
    </source>
</evidence>
<organism evidence="2 3">
    <name type="scientific">Linum tenue</name>
    <dbReference type="NCBI Taxonomy" id="586396"/>
    <lineage>
        <taxon>Eukaryota</taxon>
        <taxon>Viridiplantae</taxon>
        <taxon>Streptophyta</taxon>
        <taxon>Embryophyta</taxon>
        <taxon>Tracheophyta</taxon>
        <taxon>Spermatophyta</taxon>
        <taxon>Magnoliopsida</taxon>
        <taxon>eudicotyledons</taxon>
        <taxon>Gunneridae</taxon>
        <taxon>Pentapetalae</taxon>
        <taxon>rosids</taxon>
        <taxon>fabids</taxon>
        <taxon>Malpighiales</taxon>
        <taxon>Linaceae</taxon>
        <taxon>Linum</taxon>
    </lineage>
</organism>
<evidence type="ECO:0000313" key="2">
    <source>
        <dbReference type="EMBL" id="CAI0389699.1"/>
    </source>
</evidence>
<keyword evidence="3" id="KW-1185">Reference proteome</keyword>
<dbReference type="AlphaFoldDB" id="A0AAV0HWS7"/>
<accession>A0AAV0HWS7</accession>
<dbReference type="Proteomes" id="UP001154282">
    <property type="component" value="Unassembled WGS sequence"/>
</dbReference>
<proteinExistence type="predicted"/>